<gene>
    <name evidence="8" type="ORF">ACEZDE_20425</name>
</gene>
<feature type="transmembrane region" description="Helical" evidence="6">
    <location>
        <begin position="232"/>
        <end position="250"/>
    </location>
</feature>
<feature type="transmembrane region" description="Helical" evidence="6">
    <location>
        <begin position="71"/>
        <end position="88"/>
    </location>
</feature>
<comment type="subcellular location">
    <subcellularLocation>
        <location evidence="1">Cell inner membrane</location>
        <topology evidence="1">Multi-pass membrane protein</topology>
    </subcellularLocation>
</comment>
<dbReference type="InterPro" id="IPR020846">
    <property type="entry name" value="MFS_dom"/>
</dbReference>
<evidence type="ECO:0000259" key="7">
    <source>
        <dbReference type="PROSITE" id="PS50850"/>
    </source>
</evidence>
<dbReference type="SUPFAM" id="SSF103473">
    <property type="entry name" value="MFS general substrate transporter"/>
    <property type="match status" value="1"/>
</dbReference>
<dbReference type="PROSITE" id="PS50850">
    <property type="entry name" value="MFS"/>
    <property type="match status" value="1"/>
</dbReference>
<protein>
    <submittedName>
        <fullName evidence="8">MFS transporter</fullName>
    </submittedName>
</protein>
<dbReference type="PANTHER" id="PTHR23501:SF191">
    <property type="entry name" value="VACUOLAR BASIC AMINO ACID TRANSPORTER 4"/>
    <property type="match status" value="1"/>
</dbReference>
<keyword evidence="5 6" id="KW-0472">Membrane</keyword>
<evidence type="ECO:0000256" key="1">
    <source>
        <dbReference type="ARBA" id="ARBA00004429"/>
    </source>
</evidence>
<keyword evidence="9" id="KW-1185">Reference proteome</keyword>
<keyword evidence="3 6" id="KW-0812">Transmembrane</keyword>
<feature type="transmembrane region" description="Helical" evidence="6">
    <location>
        <begin position="256"/>
        <end position="272"/>
    </location>
</feature>
<evidence type="ECO:0000313" key="8">
    <source>
        <dbReference type="EMBL" id="MFC1418977.1"/>
    </source>
</evidence>
<reference evidence="8 9" key="1">
    <citation type="submission" date="2024-09" db="EMBL/GenBank/DDBJ databases">
        <authorList>
            <person name="Lee S.D."/>
        </authorList>
    </citation>
    <scope>NUCLEOTIDE SEQUENCE [LARGE SCALE GENOMIC DNA]</scope>
    <source>
        <strain evidence="8 9">N8-3</strain>
    </source>
</reference>
<comment type="caution">
    <text evidence="8">The sequence shown here is derived from an EMBL/GenBank/DDBJ whole genome shotgun (WGS) entry which is preliminary data.</text>
</comment>
<dbReference type="InterPro" id="IPR036259">
    <property type="entry name" value="MFS_trans_sf"/>
</dbReference>
<dbReference type="Proteomes" id="UP001592531">
    <property type="component" value="Unassembled WGS sequence"/>
</dbReference>
<accession>A0ABV6VYZ7</accession>
<feature type="transmembrane region" description="Helical" evidence="6">
    <location>
        <begin position="356"/>
        <end position="373"/>
    </location>
</feature>
<evidence type="ECO:0000313" key="9">
    <source>
        <dbReference type="Proteomes" id="UP001592531"/>
    </source>
</evidence>
<feature type="transmembrane region" description="Helical" evidence="6">
    <location>
        <begin position="293"/>
        <end position="313"/>
    </location>
</feature>
<dbReference type="PANTHER" id="PTHR23501">
    <property type="entry name" value="MAJOR FACILITATOR SUPERFAMILY"/>
    <property type="match status" value="1"/>
</dbReference>
<name>A0ABV6VYZ7_9ACTN</name>
<evidence type="ECO:0000256" key="5">
    <source>
        <dbReference type="ARBA" id="ARBA00023136"/>
    </source>
</evidence>
<feature type="transmembrane region" description="Helical" evidence="6">
    <location>
        <begin position="451"/>
        <end position="468"/>
    </location>
</feature>
<organism evidence="8 9">
    <name type="scientific">Streptacidiphilus cavernicola</name>
    <dbReference type="NCBI Taxonomy" id="3342716"/>
    <lineage>
        <taxon>Bacteria</taxon>
        <taxon>Bacillati</taxon>
        <taxon>Actinomycetota</taxon>
        <taxon>Actinomycetes</taxon>
        <taxon>Kitasatosporales</taxon>
        <taxon>Streptomycetaceae</taxon>
        <taxon>Streptacidiphilus</taxon>
    </lineage>
</organism>
<evidence type="ECO:0000256" key="3">
    <source>
        <dbReference type="ARBA" id="ARBA00022692"/>
    </source>
</evidence>
<dbReference type="Pfam" id="PF07690">
    <property type="entry name" value="MFS_1"/>
    <property type="match status" value="1"/>
</dbReference>
<evidence type="ECO:0000256" key="2">
    <source>
        <dbReference type="ARBA" id="ARBA00022448"/>
    </source>
</evidence>
<feature type="transmembrane region" description="Helical" evidence="6">
    <location>
        <begin position="325"/>
        <end position="344"/>
    </location>
</feature>
<feature type="transmembrane region" description="Helical" evidence="6">
    <location>
        <begin position="158"/>
        <end position="187"/>
    </location>
</feature>
<feature type="transmembrane region" description="Helical" evidence="6">
    <location>
        <begin position="125"/>
        <end position="146"/>
    </location>
</feature>
<evidence type="ECO:0000256" key="6">
    <source>
        <dbReference type="SAM" id="Phobius"/>
    </source>
</evidence>
<evidence type="ECO:0000256" key="4">
    <source>
        <dbReference type="ARBA" id="ARBA00022989"/>
    </source>
</evidence>
<dbReference type="EMBL" id="JBHFAB010000015">
    <property type="protein sequence ID" value="MFC1418977.1"/>
    <property type="molecule type" value="Genomic_DNA"/>
</dbReference>
<dbReference type="Gene3D" id="1.20.1250.20">
    <property type="entry name" value="MFS general substrate transporter like domains"/>
    <property type="match status" value="1"/>
</dbReference>
<feature type="transmembrane region" description="Helical" evidence="6">
    <location>
        <begin position="42"/>
        <end position="65"/>
    </location>
</feature>
<feature type="transmembrane region" description="Helical" evidence="6">
    <location>
        <begin position="100"/>
        <end position="119"/>
    </location>
</feature>
<keyword evidence="4 6" id="KW-1133">Transmembrane helix</keyword>
<dbReference type="RefSeq" id="WP_380537817.1">
    <property type="nucleotide sequence ID" value="NZ_JBHFAB010000015.1"/>
</dbReference>
<dbReference type="Gene3D" id="1.20.1720.10">
    <property type="entry name" value="Multidrug resistance protein D"/>
    <property type="match status" value="1"/>
</dbReference>
<sequence>MNARLSRLARSIRPRTGGGSGTGGDPGNAFDRRLLAPMVLGAVLNPVNSSIIAVSLVPIGAAFGAPPSQTAWLVSALYLATAIGQPVVGRLIDLYGPRQLFLAGTALAGTAGIVGALAPSLAVLVVARVLLGFGTCAGYPAAMYLIRSEAKRTGHDSPAGVLTLLAVSTQTIAVIGPTLGGLLIGLGGWRTTLAVNLPLAATGLVLGLTRLPKTPLPPRAERGRVSTRLDPAGMALFAAMLVCLLLFLMNPRTSDGYLLLLTAAAAAGFTVRERRAAEPFIDLRVLGGNLPLLATYGRALLSYVVSYAFLYGYTQWLEQGRGLTATQAGLAQLPLFGTAIAVSALTGRRTEIRGKLLVGAAAQVAACLLLLTLGAGSPVWQLVAVALVVGIPQGLNSLALQNSVYHQADPERMGSSAGLLRTFGYLGAIVASAADGVFFARRADTAGLHHLAWFLVALAVVFLAVTLADRSLSVRGSSVAP</sequence>
<feature type="domain" description="Major facilitator superfamily (MFS) profile" evidence="7">
    <location>
        <begin position="34"/>
        <end position="471"/>
    </location>
</feature>
<keyword evidence="2" id="KW-0813">Transport</keyword>
<feature type="transmembrane region" description="Helical" evidence="6">
    <location>
        <begin position="419"/>
        <end position="439"/>
    </location>
</feature>
<proteinExistence type="predicted"/>
<dbReference type="InterPro" id="IPR011701">
    <property type="entry name" value="MFS"/>
</dbReference>
<feature type="transmembrane region" description="Helical" evidence="6">
    <location>
        <begin position="193"/>
        <end position="211"/>
    </location>
</feature>